<accession>A0A0K2SP52</accession>
<proteinExistence type="predicted"/>
<dbReference type="KEGG" id="lpil:LIP_2943"/>
<name>A0A0K2SP52_LIMPI</name>
<dbReference type="OrthoDB" id="3805529at2"/>
<dbReference type="AlphaFoldDB" id="A0A0K2SP52"/>
<sequence length="643" mass="65679">MRSEATGPPARAGAFASGRRPDSPRLEWLAAALLALGLVAALPVLVQRARVEAGYRQVALVAELPGASWSTALPSLGPALRERGVSTLLLPAERLDDPLSLDAVRASGFPVFLFWSHTPTLPELDEGLERSRRAGLEVLLAGGVSGGGADGPNQGDESTRLGGGPLIALVELEGSPFWTLLARKDPGRSVVVHRIPPADWTEYQGAGAFEARLARYVRAVRERQVRALVLPVLPGPDGSPDLGYVEAAAERLRADGFRLGGAPVLPPFGASGLQRFLVGAAVGAALFLTVRLLPGSLGFGNALRWARGPSWAALPGLVGTSLVLGLVALVPSLTPGPGDGPGASGAALAAFVAAVVFPTWAVLSLRLPGGSPAAGVNRPLPGLVRATLLSLAGGLLVAGLLSDRSFLLRLDVFRGVKAMHLLPPLLVGAVLLPAPLRAFVSQAWGRAGHPGTVTAPQRGGLSWAGAGLAALAALLVAAVGIYYLGRTGNELVPVPAWERHLRDWIEAVLGARPRFKELFGHASLVAGLAVLAGPGPTVRGPAPGSGGVPGGAPGEAGPGPVAWLVGTGLVVGGSVGQLSLVNSLAHVHQPLLFTLQRIAYGWVGGLVLGLFLAVAVRWRLGRVGDRTPGAAGAGGGEPGRGTR</sequence>
<feature type="transmembrane region" description="Helical" evidence="2">
    <location>
        <begin position="421"/>
        <end position="440"/>
    </location>
</feature>
<feature type="transmembrane region" description="Helical" evidence="2">
    <location>
        <begin position="460"/>
        <end position="484"/>
    </location>
</feature>
<dbReference type="Pfam" id="PF18949">
    <property type="entry name" value="DUF5693"/>
    <property type="match status" value="2"/>
</dbReference>
<dbReference type="RefSeq" id="WP_068139605.1">
    <property type="nucleotide sequence ID" value="NZ_AP014924.1"/>
</dbReference>
<keyword evidence="4" id="KW-1185">Reference proteome</keyword>
<reference evidence="4" key="2">
    <citation type="journal article" date="2016" name="Int. J. Syst. Evol. Microbiol.">
        <title>Complete genome sequence and cell structure of Limnochorda pilosa, a Gram-negative spore-former within the phylum Firmicutes.</title>
        <authorList>
            <person name="Watanabe M."/>
            <person name="Kojima H."/>
            <person name="Fukui M."/>
        </authorList>
    </citation>
    <scope>NUCLEOTIDE SEQUENCE [LARGE SCALE GENOMIC DNA]</scope>
    <source>
        <strain evidence="4">HC45</strain>
    </source>
</reference>
<dbReference type="Proteomes" id="UP000065807">
    <property type="component" value="Chromosome"/>
</dbReference>
<evidence type="ECO:0000313" key="3">
    <source>
        <dbReference type="EMBL" id="BAS28772.1"/>
    </source>
</evidence>
<feature type="transmembrane region" description="Helical" evidence="2">
    <location>
        <begin position="345"/>
        <end position="363"/>
    </location>
</feature>
<evidence type="ECO:0000313" key="4">
    <source>
        <dbReference type="Proteomes" id="UP000065807"/>
    </source>
</evidence>
<keyword evidence="2" id="KW-0472">Membrane</keyword>
<dbReference type="STRING" id="1555112.LIP_2943"/>
<keyword evidence="2" id="KW-1133">Transmembrane helix</keyword>
<evidence type="ECO:0000256" key="2">
    <source>
        <dbReference type="SAM" id="Phobius"/>
    </source>
</evidence>
<protein>
    <submittedName>
        <fullName evidence="3">Uncharacterized protein</fullName>
    </submittedName>
</protein>
<feature type="transmembrane region" description="Helical" evidence="2">
    <location>
        <begin position="383"/>
        <end position="401"/>
    </location>
</feature>
<feature type="transmembrane region" description="Helical" evidence="2">
    <location>
        <begin position="313"/>
        <end position="333"/>
    </location>
</feature>
<evidence type="ECO:0000256" key="1">
    <source>
        <dbReference type="SAM" id="MobiDB-lite"/>
    </source>
</evidence>
<gene>
    <name evidence="3" type="ORF">LIP_2943</name>
</gene>
<keyword evidence="2" id="KW-0812">Transmembrane</keyword>
<reference evidence="4" key="1">
    <citation type="submission" date="2015-07" db="EMBL/GenBank/DDBJ databases">
        <title>Complete genome sequence and phylogenetic analysis of Limnochorda pilosa.</title>
        <authorList>
            <person name="Watanabe M."/>
            <person name="Kojima H."/>
            <person name="Fukui M."/>
        </authorList>
    </citation>
    <scope>NUCLEOTIDE SEQUENCE [LARGE SCALE GENOMIC DNA]</scope>
    <source>
        <strain evidence="4">HC45</strain>
    </source>
</reference>
<feature type="transmembrane region" description="Helical" evidence="2">
    <location>
        <begin position="598"/>
        <end position="616"/>
    </location>
</feature>
<dbReference type="InterPro" id="IPR043748">
    <property type="entry name" value="DUF5693"/>
</dbReference>
<feature type="region of interest" description="Disordered" evidence="1">
    <location>
        <begin position="1"/>
        <end position="21"/>
    </location>
</feature>
<organism evidence="3 4">
    <name type="scientific">Limnochorda pilosa</name>
    <dbReference type="NCBI Taxonomy" id="1555112"/>
    <lineage>
        <taxon>Bacteria</taxon>
        <taxon>Bacillati</taxon>
        <taxon>Bacillota</taxon>
        <taxon>Limnochordia</taxon>
        <taxon>Limnochordales</taxon>
        <taxon>Limnochordaceae</taxon>
        <taxon>Limnochorda</taxon>
    </lineage>
</organism>
<dbReference type="EMBL" id="AP014924">
    <property type="protein sequence ID" value="BAS28772.1"/>
    <property type="molecule type" value="Genomic_DNA"/>
</dbReference>
<feature type="transmembrane region" description="Helical" evidence="2">
    <location>
        <begin position="276"/>
        <end position="293"/>
    </location>
</feature>